<keyword evidence="3" id="KW-0378">Hydrolase</keyword>
<name>A0A1L3I520_9RHOB</name>
<dbReference type="KEGG" id="php:PhaeoP97_01784"/>
<dbReference type="Gene3D" id="3.90.1720.10">
    <property type="entry name" value="endopeptidase domain like (from Nostoc punctiforme)"/>
    <property type="match status" value="1"/>
</dbReference>
<dbReference type="AlphaFoldDB" id="A0A1L3I520"/>
<evidence type="ECO:0000259" key="5">
    <source>
        <dbReference type="PROSITE" id="PS51935"/>
    </source>
</evidence>
<evidence type="ECO:0000313" key="6">
    <source>
        <dbReference type="EMBL" id="APG47197.1"/>
    </source>
</evidence>
<dbReference type="EMBL" id="CP016364">
    <property type="protein sequence ID" value="APG47197.1"/>
    <property type="molecule type" value="Genomic_DNA"/>
</dbReference>
<dbReference type="STRING" id="1844006.PhaeoP97_01784"/>
<comment type="similarity">
    <text evidence="1">Belongs to the peptidase C40 family.</text>
</comment>
<keyword evidence="4" id="KW-0788">Thiol protease</keyword>
<reference evidence="7" key="1">
    <citation type="submission" date="2016-07" db="EMBL/GenBank/DDBJ databases">
        <title>Phaeobacter portensis sp. nov., a tropodithietic acid producing bacterium isolated from a German harbor.</title>
        <authorList>
            <person name="Freese H.M."/>
            <person name="Bunk B."/>
            <person name="Breider S."/>
            <person name="Brinkhoff T."/>
        </authorList>
    </citation>
    <scope>NUCLEOTIDE SEQUENCE [LARGE SCALE GENOMIC DNA]</scope>
    <source>
        <strain evidence="7">P97</strain>
    </source>
</reference>
<organism evidence="6 7">
    <name type="scientific">Phaeobacter porticola</name>
    <dbReference type="NCBI Taxonomy" id="1844006"/>
    <lineage>
        <taxon>Bacteria</taxon>
        <taxon>Pseudomonadati</taxon>
        <taxon>Pseudomonadota</taxon>
        <taxon>Alphaproteobacteria</taxon>
        <taxon>Rhodobacterales</taxon>
        <taxon>Roseobacteraceae</taxon>
        <taxon>Phaeobacter</taxon>
    </lineage>
</organism>
<evidence type="ECO:0000256" key="4">
    <source>
        <dbReference type="ARBA" id="ARBA00022807"/>
    </source>
</evidence>
<dbReference type="InterPro" id="IPR011929">
    <property type="entry name" value="Phage_pept_NlpC/P60"/>
</dbReference>
<protein>
    <submittedName>
        <fullName evidence="6">Putative phage cell wall peptidase, NlpC/P60 family</fullName>
    </submittedName>
</protein>
<keyword evidence="2" id="KW-0645">Protease</keyword>
<dbReference type="RefSeq" id="WP_072504763.1">
    <property type="nucleotide sequence ID" value="NZ_CP016364.1"/>
</dbReference>
<dbReference type="InterPro" id="IPR000064">
    <property type="entry name" value="NLP_P60_dom"/>
</dbReference>
<sequence>MSGATGVSRTALVAAARGWLGTPYVHQAARRGAGCDCLGLIRGLWREVYGQEPETVPGYTMDWSEPQGEEALWQAALRHLTPRPLTEARAGDVILFRMRLGAVAKHIALQTETGAMPRFIHAYSGHGVIENALSQPWHRRIVARFSFPDVDADEVT</sequence>
<dbReference type="PROSITE" id="PS51935">
    <property type="entry name" value="NLPC_P60"/>
    <property type="match status" value="1"/>
</dbReference>
<evidence type="ECO:0000256" key="1">
    <source>
        <dbReference type="ARBA" id="ARBA00007074"/>
    </source>
</evidence>
<evidence type="ECO:0000256" key="2">
    <source>
        <dbReference type="ARBA" id="ARBA00022670"/>
    </source>
</evidence>
<evidence type="ECO:0000256" key="3">
    <source>
        <dbReference type="ARBA" id="ARBA00022801"/>
    </source>
</evidence>
<dbReference type="Pfam" id="PF00877">
    <property type="entry name" value="NLPC_P60"/>
    <property type="match status" value="1"/>
</dbReference>
<keyword evidence="7" id="KW-1185">Reference proteome</keyword>
<dbReference type="GO" id="GO:0006508">
    <property type="term" value="P:proteolysis"/>
    <property type="evidence" value="ECO:0007669"/>
    <property type="project" value="UniProtKB-KW"/>
</dbReference>
<dbReference type="SUPFAM" id="SSF54001">
    <property type="entry name" value="Cysteine proteinases"/>
    <property type="match status" value="1"/>
</dbReference>
<dbReference type="GO" id="GO:0008234">
    <property type="term" value="F:cysteine-type peptidase activity"/>
    <property type="evidence" value="ECO:0007669"/>
    <property type="project" value="UniProtKB-KW"/>
</dbReference>
<evidence type="ECO:0000313" key="7">
    <source>
        <dbReference type="Proteomes" id="UP000183859"/>
    </source>
</evidence>
<dbReference type="InterPro" id="IPR038765">
    <property type="entry name" value="Papain-like_cys_pep_sf"/>
</dbReference>
<proteinExistence type="inferred from homology"/>
<dbReference type="OrthoDB" id="6058745at2"/>
<gene>
    <name evidence="6" type="ORF">PhaeoP97_01784</name>
</gene>
<dbReference type="NCBIfam" id="TIGR02219">
    <property type="entry name" value="phage_NlpC_fam"/>
    <property type="match status" value="1"/>
</dbReference>
<dbReference type="Proteomes" id="UP000183859">
    <property type="component" value="Chromosome"/>
</dbReference>
<accession>A0A1L3I520</accession>
<feature type="domain" description="NlpC/P60" evidence="5">
    <location>
        <begin position="6"/>
        <end position="148"/>
    </location>
</feature>